<dbReference type="PROSITE" id="PS50294">
    <property type="entry name" value="WD_REPEATS_REGION"/>
    <property type="match status" value="2"/>
</dbReference>
<feature type="repeat" description="WD" evidence="8">
    <location>
        <begin position="105"/>
        <end position="135"/>
    </location>
</feature>
<feature type="repeat" description="WD" evidence="8">
    <location>
        <begin position="144"/>
        <end position="175"/>
    </location>
</feature>
<dbReference type="FunCoup" id="A0A1S3HU41">
    <property type="interactions" value="3667"/>
</dbReference>
<feature type="region of interest" description="Disordered" evidence="9">
    <location>
        <begin position="457"/>
        <end position="535"/>
    </location>
</feature>
<dbReference type="FunFam" id="1.25.10.10:FF:000250">
    <property type="entry name" value="Phospholipase A-2-activating protein isoform A"/>
    <property type="match status" value="1"/>
</dbReference>
<feature type="domain" description="PFU" evidence="10">
    <location>
        <begin position="360"/>
        <end position="459"/>
    </location>
</feature>
<dbReference type="InterPro" id="IPR001680">
    <property type="entry name" value="WD40_rpt"/>
</dbReference>
<dbReference type="GO" id="GO:0005634">
    <property type="term" value="C:nucleus"/>
    <property type="evidence" value="ECO:0007669"/>
    <property type="project" value="UniProtKB-SubCell"/>
</dbReference>
<gene>
    <name evidence="13" type="primary">LOC106158209</name>
</gene>
<dbReference type="InterPro" id="IPR011989">
    <property type="entry name" value="ARM-like"/>
</dbReference>
<dbReference type="PANTHER" id="PTHR19849">
    <property type="entry name" value="PHOSPHOLIPASE A-2-ACTIVATING PROTEIN"/>
    <property type="match status" value="1"/>
</dbReference>
<dbReference type="Gene3D" id="1.25.10.10">
    <property type="entry name" value="Leucine-rich Repeat Variant"/>
    <property type="match status" value="1"/>
</dbReference>
<dbReference type="PANTHER" id="PTHR19849:SF0">
    <property type="entry name" value="PHOSPHOLIPASE A-2-ACTIVATING PROTEIN"/>
    <property type="match status" value="1"/>
</dbReference>
<evidence type="ECO:0000313" key="12">
    <source>
        <dbReference type="Proteomes" id="UP000085678"/>
    </source>
</evidence>
<dbReference type="InParanoid" id="A0A1S3HU41"/>
<dbReference type="PROSITE" id="PS51396">
    <property type="entry name" value="PUL"/>
    <property type="match status" value="1"/>
</dbReference>
<evidence type="ECO:0000259" key="10">
    <source>
        <dbReference type="PROSITE" id="PS51394"/>
    </source>
</evidence>
<dbReference type="AlphaFoldDB" id="A0A1S3HU41"/>
<evidence type="ECO:0000256" key="6">
    <source>
        <dbReference type="ARBA" id="ARBA00022737"/>
    </source>
</evidence>
<dbReference type="PROSITE" id="PS50082">
    <property type="entry name" value="WD_REPEATS_2"/>
    <property type="match status" value="3"/>
</dbReference>
<dbReference type="GeneID" id="106158209"/>
<feature type="domain" description="PUL" evidence="11">
    <location>
        <begin position="541"/>
        <end position="797"/>
    </location>
</feature>
<feature type="compositionally biased region" description="Polar residues" evidence="9">
    <location>
        <begin position="520"/>
        <end position="529"/>
    </location>
</feature>
<dbReference type="GO" id="GO:0043130">
    <property type="term" value="F:ubiquitin binding"/>
    <property type="evidence" value="ECO:0007669"/>
    <property type="project" value="TreeGrafter"/>
</dbReference>
<keyword evidence="5 8" id="KW-0853">WD repeat</keyword>
<dbReference type="InterPro" id="IPR015155">
    <property type="entry name" value="PFU"/>
</dbReference>
<dbReference type="InterPro" id="IPR038122">
    <property type="entry name" value="PFU_sf"/>
</dbReference>
<reference evidence="13" key="1">
    <citation type="submission" date="2025-08" db="UniProtKB">
        <authorList>
            <consortium name="RefSeq"/>
        </authorList>
    </citation>
    <scope>IDENTIFICATION</scope>
    <source>
        <tissue evidence="13">Gonads</tissue>
    </source>
</reference>
<dbReference type="RefSeq" id="XP_013389565.1">
    <property type="nucleotide sequence ID" value="XM_013534111.1"/>
</dbReference>
<evidence type="ECO:0000256" key="8">
    <source>
        <dbReference type="PROSITE-ProRule" id="PRU00221"/>
    </source>
</evidence>
<dbReference type="OrthoDB" id="10265988at2759"/>
<keyword evidence="12" id="KW-1185">Reference proteome</keyword>
<dbReference type="GO" id="GO:0005737">
    <property type="term" value="C:cytoplasm"/>
    <property type="evidence" value="ECO:0007669"/>
    <property type="project" value="UniProtKB-SubCell"/>
</dbReference>
<keyword evidence="7" id="KW-0539">Nucleus</keyword>
<dbReference type="SMART" id="SM00320">
    <property type="entry name" value="WD40"/>
    <property type="match status" value="7"/>
</dbReference>
<protein>
    <submittedName>
        <fullName evidence="13">Phospholipase A-2-activating protein</fullName>
    </submittedName>
</protein>
<evidence type="ECO:0000256" key="1">
    <source>
        <dbReference type="ARBA" id="ARBA00004123"/>
    </source>
</evidence>
<comment type="similarity">
    <text evidence="3">Belongs to the WD repeat PLAP family.</text>
</comment>
<evidence type="ECO:0000256" key="3">
    <source>
        <dbReference type="ARBA" id="ARBA00008495"/>
    </source>
</evidence>
<feature type="compositionally biased region" description="Polar residues" evidence="9">
    <location>
        <begin position="478"/>
        <end position="487"/>
    </location>
</feature>
<keyword evidence="6" id="KW-0677">Repeat</keyword>
<dbReference type="STRING" id="7574.A0A1S3HU41"/>
<sequence>MAAPYKVRCFLLGHEKDVRSVAPAFFPDGSFVSGSRDVTARLWAPNESNCQFTEAHVMSGHSNFISSVTVMPPSDQYPQGLIMTGSNDNSILAFTLESPQPVFKLTGHEDTVCALAAGRFGTLLSGSWDNTAKVWLNKKCVMTLKGHEQAVWAVAIMPEQGLMLTGSADKTVKMWRAARCENTFKGHSDCVRGLAVLSATEFLSCSNDATVRRWLITGECVHTYSGHTNFVYSIAALPNGQDFVTTGEDRTLRIWKDGECAQTITHPATSVWTVCTLQNGDIVTGASDGVVRVFTKDPARTAAEETQKAFEEEVAASSIPSQVGDVKIEDLPGKEVLIEPGTREGQTKLVREGPRAMVYQWSMAESKWVKVGDVVGASGGSQETSGKTLYEGKEYDYVFVVDVEEGKPPLKLPYNVTEDPWFAAQNFIHKNNLSQAFLDQVAGFIIENTKSVTFSQQSAGSYSDPFTGGGRYVPGTAEGSTGVSSDPFTGGGRYVPGASQPQGPAPQSGSDPFTGAGSYRPSNGQTSSVAGGDMGNSLDNQYFPKTAFLSFDQANTQAIMSKLKEFNSSLSSEHAVEESSLAQLSVFLESGSPTAAQLELLWQLLHWPSGNVFPALDVLRLAIRSEEVNQHFCNQKDGPQFLNHLLVLGGGDEAPAANQMLVLRVICNAFKNKPGEKLMNLNREKIGKLLGICQKTSNKNVHIALSSVLLNFAISLHPTEDVEAKAMVLSTAADVAESVKDEESQFRLLVCLGTLVSQDPNSKALAKSLDLGQFAKKLTHKRGKVGDCASLVWNALQ</sequence>
<dbReference type="SUPFAM" id="SSF50978">
    <property type="entry name" value="WD40 repeat-like"/>
    <property type="match status" value="1"/>
</dbReference>
<evidence type="ECO:0000256" key="2">
    <source>
        <dbReference type="ARBA" id="ARBA00004496"/>
    </source>
</evidence>
<dbReference type="Proteomes" id="UP000085678">
    <property type="component" value="Unplaced"/>
</dbReference>
<dbReference type="InterPro" id="IPR036322">
    <property type="entry name" value="WD40_repeat_dom_sf"/>
</dbReference>
<feature type="repeat" description="WD" evidence="8">
    <location>
        <begin position="224"/>
        <end position="256"/>
    </location>
</feature>
<dbReference type="FunFam" id="3.10.20.870:FF:000001">
    <property type="entry name" value="Phospholipase A-2-activating protein-like"/>
    <property type="match status" value="1"/>
</dbReference>
<dbReference type="GO" id="GO:0043161">
    <property type="term" value="P:proteasome-mediated ubiquitin-dependent protein catabolic process"/>
    <property type="evidence" value="ECO:0007669"/>
    <property type="project" value="TreeGrafter"/>
</dbReference>
<dbReference type="FunFam" id="2.130.10.10:FF:000175">
    <property type="entry name" value="Phospholipase A-2-activating protein"/>
    <property type="match status" value="1"/>
</dbReference>
<evidence type="ECO:0000256" key="9">
    <source>
        <dbReference type="SAM" id="MobiDB-lite"/>
    </source>
</evidence>
<comment type="subcellular location">
    <subcellularLocation>
        <location evidence="2">Cytoplasm</location>
    </subcellularLocation>
    <subcellularLocation>
        <location evidence="1">Nucleus</location>
    </subcellularLocation>
</comment>
<dbReference type="InterPro" id="IPR013535">
    <property type="entry name" value="PUL_dom"/>
</dbReference>
<dbReference type="Gene3D" id="2.130.10.10">
    <property type="entry name" value="YVTN repeat-like/Quinoprotein amine dehydrogenase"/>
    <property type="match status" value="1"/>
</dbReference>
<evidence type="ECO:0000259" key="11">
    <source>
        <dbReference type="PROSITE" id="PS51396"/>
    </source>
</evidence>
<name>A0A1S3HU41_LINAN</name>
<feature type="compositionally biased region" description="Low complexity" evidence="9">
    <location>
        <begin position="496"/>
        <end position="510"/>
    </location>
</feature>
<evidence type="ECO:0000256" key="7">
    <source>
        <dbReference type="ARBA" id="ARBA00023242"/>
    </source>
</evidence>
<dbReference type="Pfam" id="PF00400">
    <property type="entry name" value="WD40"/>
    <property type="match status" value="7"/>
</dbReference>
<dbReference type="PROSITE" id="PS51394">
    <property type="entry name" value="PFU"/>
    <property type="match status" value="1"/>
</dbReference>
<evidence type="ECO:0000313" key="13">
    <source>
        <dbReference type="RefSeq" id="XP_013389565.1"/>
    </source>
</evidence>
<dbReference type="GO" id="GO:0010992">
    <property type="term" value="P:ubiquitin recycling"/>
    <property type="evidence" value="ECO:0007669"/>
    <property type="project" value="TreeGrafter"/>
</dbReference>
<dbReference type="Gene3D" id="3.10.20.870">
    <property type="entry name" value="PFU (PLAA family ubiquitin binding), C-terminal domain"/>
    <property type="match status" value="1"/>
</dbReference>
<dbReference type="CDD" id="cd00200">
    <property type="entry name" value="WD40"/>
    <property type="match status" value="1"/>
</dbReference>
<keyword evidence="4" id="KW-0963">Cytoplasm</keyword>
<dbReference type="Pfam" id="PF08324">
    <property type="entry name" value="PUL"/>
    <property type="match status" value="1"/>
</dbReference>
<accession>A0A1S3HU41</accession>
<dbReference type="Pfam" id="PF09070">
    <property type="entry name" value="PFU"/>
    <property type="match status" value="1"/>
</dbReference>
<dbReference type="OMA" id="DKCIYYW"/>
<organism evidence="12 13">
    <name type="scientific">Lingula anatina</name>
    <name type="common">Brachiopod</name>
    <name type="synonym">Lingula unguis</name>
    <dbReference type="NCBI Taxonomy" id="7574"/>
    <lineage>
        <taxon>Eukaryota</taxon>
        <taxon>Metazoa</taxon>
        <taxon>Spiralia</taxon>
        <taxon>Lophotrochozoa</taxon>
        <taxon>Brachiopoda</taxon>
        <taxon>Linguliformea</taxon>
        <taxon>Lingulata</taxon>
        <taxon>Lingulida</taxon>
        <taxon>Linguloidea</taxon>
        <taxon>Lingulidae</taxon>
        <taxon>Lingula</taxon>
    </lineage>
</organism>
<proteinExistence type="inferred from homology"/>
<evidence type="ECO:0000256" key="4">
    <source>
        <dbReference type="ARBA" id="ARBA00022490"/>
    </source>
</evidence>
<dbReference type="InterPro" id="IPR015943">
    <property type="entry name" value="WD40/YVTN_repeat-like_dom_sf"/>
</dbReference>
<dbReference type="KEGG" id="lak:106158209"/>
<evidence type="ECO:0000256" key="5">
    <source>
        <dbReference type="ARBA" id="ARBA00022574"/>
    </source>
</evidence>